<dbReference type="AlphaFoldDB" id="A0A2P8DXT1"/>
<feature type="transmembrane region" description="Helical" evidence="1">
    <location>
        <begin position="134"/>
        <end position="153"/>
    </location>
</feature>
<protein>
    <recommendedName>
        <fullName evidence="4">FAR-17a/AIG1-like protein</fullName>
    </recommendedName>
</protein>
<reference evidence="2 3" key="1">
    <citation type="submission" date="2018-03" db="EMBL/GenBank/DDBJ databases">
        <title>Genomic Encyclopedia of Archaeal and Bacterial Type Strains, Phase II (KMG-II): from individual species to whole genera.</title>
        <authorList>
            <person name="Goeker M."/>
        </authorList>
    </citation>
    <scope>NUCLEOTIDE SEQUENCE [LARGE SCALE GENOMIC DNA]</scope>
    <source>
        <strain evidence="2 3">DSM 28057</strain>
    </source>
</reference>
<gene>
    <name evidence="2" type="ORF">CLV48_111113</name>
</gene>
<feature type="transmembrane region" description="Helical" evidence="1">
    <location>
        <begin position="165"/>
        <end position="191"/>
    </location>
</feature>
<feature type="transmembrane region" description="Helical" evidence="1">
    <location>
        <begin position="63"/>
        <end position="84"/>
    </location>
</feature>
<name>A0A2P8DXT1_9BACT</name>
<dbReference type="InterPro" id="IPR049713">
    <property type="entry name" value="Pr6Pr-like"/>
</dbReference>
<evidence type="ECO:0000313" key="2">
    <source>
        <dbReference type="EMBL" id="PSL02024.1"/>
    </source>
</evidence>
<dbReference type="EMBL" id="PYGF01000011">
    <property type="protein sequence ID" value="PSL02024.1"/>
    <property type="molecule type" value="Genomic_DNA"/>
</dbReference>
<proteinExistence type="predicted"/>
<evidence type="ECO:0000313" key="3">
    <source>
        <dbReference type="Proteomes" id="UP000240708"/>
    </source>
</evidence>
<feature type="transmembrane region" description="Helical" evidence="1">
    <location>
        <begin position="29"/>
        <end position="51"/>
    </location>
</feature>
<feature type="transmembrane region" description="Helical" evidence="1">
    <location>
        <begin position="104"/>
        <end position="122"/>
    </location>
</feature>
<keyword evidence="1" id="KW-0472">Membrane</keyword>
<keyword evidence="1" id="KW-1133">Transmembrane helix</keyword>
<keyword evidence="3" id="KW-1185">Reference proteome</keyword>
<keyword evidence="1" id="KW-0812">Transmembrane</keyword>
<evidence type="ECO:0000256" key="1">
    <source>
        <dbReference type="SAM" id="Phobius"/>
    </source>
</evidence>
<sequence>MCAALIVWSSVFAQYFIMLEGSQLDLLGATVRFFSYFTILTNSLVAIYFTSQLWAKNQDIKSFWGRPGVLTAITVYILVVGIVYQVALRHTWNPEGIARVVDELLHTINPLLVLVFWAVFELKHKIYWTQIYSWLIYPFIYLLFTISKGYYTGFYPYPFVNVSELGYAMVAMNSLILFGAFFGISVGLLMIGRKI</sequence>
<accession>A0A2P8DXT1</accession>
<organism evidence="2 3">
    <name type="scientific">Cecembia rubra</name>
    <dbReference type="NCBI Taxonomy" id="1485585"/>
    <lineage>
        <taxon>Bacteria</taxon>
        <taxon>Pseudomonadati</taxon>
        <taxon>Bacteroidota</taxon>
        <taxon>Cytophagia</taxon>
        <taxon>Cytophagales</taxon>
        <taxon>Cyclobacteriaceae</taxon>
        <taxon>Cecembia</taxon>
    </lineage>
</organism>
<evidence type="ECO:0008006" key="4">
    <source>
        <dbReference type="Google" id="ProtNLM"/>
    </source>
</evidence>
<dbReference type="Proteomes" id="UP000240708">
    <property type="component" value="Unassembled WGS sequence"/>
</dbReference>
<dbReference type="NCBIfam" id="NF038065">
    <property type="entry name" value="Pr6Pr"/>
    <property type="match status" value="1"/>
</dbReference>
<comment type="caution">
    <text evidence="2">The sequence shown here is derived from an EMBL/GenBank/DDBJ whole genome shotgun (WGS) entry which is preliminary data.</text>
</comment>